<evidence type="ECO:0000313" key="2">
    <source>
        <dbReference type="Proteomes" id="UP001479436"/>
    </source>
</evidence>
<accession>A0ABR2WM61</accession>
<dbReference type="EMBL" id="JASJQH010000891">
    <property type="protein sequence ID" value="KAK9762615.1"/>
    <property type="molecule type" value="Genomic_DNA"/>
</dbReference>
<proteinExistence type="predicted"/>
<sequence>MLLWSTRKTKFSYKGPNGQVEKSLTMRLAISVIICWGLTAAAAHPGSMLNTQLNRNLESTQQTSQSCIGAIDGLKQCIEPGVSPLWFECKGEIQLIQTCPMAEVCSMENELPICHPPIRDTVMEYIDTDKPTSFSESTDIEDFVIPAQNSPCTGNWLRCNNEGVSSAYVWCQNGGVSWNYCPGDLVCSRVGELPYCVSPTSIDHVPGSTGTNPGPLLQSCEDDMGKYLKCDNINEAPNYHECCMGIIKPETCYKGSFCGSYYGQLACLPDSMRPEENPMKSHNQY</sequence>
<evidence type="ECO:0000313" key="1">
    <source>
        <dbReference type="EMBL" id="KAK9762615.1"/>
    </source>
</evidence>
<dbReference type="Proteomes" id="UP001479436">
    <property type="component" value="Unassembled WGS sequence"/>
</dbReference>
<comment type="caution">
    <text evidence="1">The sequence shown here is derived from an EMBL/GenBank/DDBJ whole genome shotgun (WGS) entry which is preliminary data.</text>
</comment>
<keyword evidence="2" id="KW-1185">Reference proteome</keyword>
<reference evidence="1 2" key="1">
    <citation type="submission" date="2023-04" db="EMBL/GenBank/DDBJ databases">
        <title>Genome of Basidiobolus ranarum AG-B5.</title>
        <authorList>
            <person name="Stajich J.E."/>
            <person name="Carter-House D."/>
            <person name="Gryganskyi A."/>
        </authorList>
    </citation>
    <scope>NUCLEOTIDE SEQUENCE [LARGE SCALE GENOMIC DNA]</scope>
    <source>
        <strain evidence="1 2">AG-B5</strain>
    </source>
</reference>
<protein>
    <submittedName>
        <fullName evidence="1">Uncharacterized protein</fullName>
    </submittedName>
</protein>
<gene>
    <name evidence="1" type="ORF">K7432_011480</name>
</gene>
<organism evidence="1 2">
    <name type="scientific">Basidiobolus ranarum</name>
    <dbReference type="NCBI Taxonomy" id="34480"/>
    <lineage>
        <taxon>Eukaryota</taxon>
        <taxon>Fungi</taxon>
        <taxon>Fungi incertae sedis</taxon>
        <taxon>Zoopagomycota</taxon>
        <taxon>Entomophthoromycotina</taxon>
        <taxon>Basidiobolomycetes</taxon>
        <taxon>Basidiobolales</taxon>
        <taxon>Basidiobolaceae</taxon>
        <taxon>Basidiobolus</taxon>
    </lineage>
</organism>
<name>A0ABR2WM61_9FUNG</name>